<sequence length="154" mass="17097">MIAWRISKAKRAGDLSGIGAALEGGRWNDVDVPAVYMGMTPAICCLETFVHATGVPKFPLKITRFILPDDEALFFEPEPGTLPTGWESVPSDRPSMNFGTRWLKSQSHLGLIVPSAVLPLERNVVLNPAHPAIEDVKIDTHFEFMYDKRMFASQ</sequence>
<evidence type="ECO:0000259" key="1">
    <source>
        <dbReference type="SMART" id="SM00953"/>
    </source>
</evidence>
<dbReference type="InterPro" id="IPR014914">
    <property type="entry name" value="RES_dom"/>
</dbReference>
<keyword evidence="2" id="KW-0614">Plasmid</keyword>
<accession>A0A1Z3ML64</accession>
<geneLocation type="plasmid" evidence="2">
    <name>pGZAF1_VIM</name>
</geneLocation>
<name>A0A1Z3ML64_ALCFA</name>
<dbReference type="AlphaFoldDB" id="A0A1Z3ML64"/>
<proteinExistence type="predicted"/>
<dbReference type="Pfam" id="PF08808">
    <property type="entry name" value="RES"/>
    <property type="match status" value="1"/>
</dbReference>
<protein>
    <recommendedName>
        <fullName evidence="1">RES domain-containing protein</fullName>
    </recommendedName>
</protein>
<dbReference type="EMBL" id="KY623659">
    <property type="protein sequence ID" value="ASD48451.1"/>
    <property type="molecule type" value="Genomic_DNA"/>
</dbReference>
<evidence type="ECO:0000313" key="2">
    <source>
        <dbReference type="EMBL" id="ASD48451.1"/>
    </source>
</evidence>
<dbReference type="SMART" id="SM00953">
    <property type="entry name" value="RES"/>
    <property type="match status" value="1"/>
</dbReference>
<reference evidence="2" key="1">
    <citation type="submission" date="2017-02" db="EMBL/GenBank/DDBJ databases">
        <title>Emergence of VIM metallo-beta-lactamase producing Alcaligenes faecalis in GAZA, Palestine.</title>
        <authorList>
            <person name="Al Laham N."/>
            <person name="Chavda K."/>
            <person name="Cienfuegos V."/>
            <person name="Kreiswirth B."/>
            <person name="Chen L."/>
        </authorList>
    </citation>
    <scope>NUCLEOTIDE SEQUENCE</scope>
    <source>
        <strain evidence="2">GZAF1</strain>
        <plasmid evidence="2">pGZAF1_VIM</plasmid>
    </source>
</reference>
<feature type="domain" description="RES" evidence="1">
    <location>
        <begin position="14"/>
        <end position="140"/>
    </location>
</feature>
<organism evidence="2">
    <name type="scientific">Alcaligenes faecalis</name>
    <dbReference type="NCBI Taxonomy" id="511"/>
    <lineage>
        <taxon>Bacteria</taxon>
        <taxon>Pseudomonadati</taxon>
        <taxon>Pseudomonadota</taxon>
        <taxon>Betaproteobacteria</taxon>
        <taxon>Burkholderiales</taxon>
        <taxon>Alcaligenaceae</taxon>
        <taxon>Alcaligenes</taxon>
    </lineage>
</organism>
<dbReference type="RefSeq" id="WP_086069319.1">
    <property type="nucleotide sequence ID" value="NZ_KY623659.1"/>
</dbReference>